<gene>
    <name evidence="1" type="ORF">KP78_30580</name>
</gene>
<name>A0A0C2RUY4_9BACL</name>
<proteinExistence type="predicted"/>
<organism evidence="1 2">
    <name type="scientific">Jeotgalibacillus soli</name>
    <dbReference type="NCBI Taxonomy" id="889306"/>
    <lineage>
        <taxon>Bacteria</taxon>
        <taxon>Bacillati</taxon>
        <taxon>Bacillota</taxon>
        <taxon>Bacilli</taxon>
        <taxon>Bacillales</taxon>
        <taxon>Caryophanaceae</taxon>
        <taxon>Jeotgalibacillus</taxon>
    </lineage>
</organism>
<keyword evidence="2" id="KW-1185">Reference proteome</keyword>
<dbReference type="RefSeq" id="WP_235420939.1">
    <property type="nucleotide sequence ID" value="NZ_JXRP01000018.1"/>
</dbReference>
<accession>A0A0C2RUY4</accession>
<reference evidence="1 2" key="1">
    <citation type="submission" date="2015-01" db="EMBL/GenBank/DDBJ databases">
        <title>Genome sequencing of Jeotgalibacillus soli.</title>
        <authorList>
            <person name="Goh K.M."/>
            <person name="Chan K.-G."/>
            <person name="Yaakop A.S."/>
            <person name="Ee R."/>
            <person name="Gan H.M."/>
            <person name="Chan C.S."/>
        </authorList>
    </citation>
    <scope>NUCLEOTIDE SEQUENCE [LARGE SCALE GENOMIC DNA]</scope>
    <source>
        <strain evidence="1 2">P9</strain>
    </source>
</reference>
<dbReference type="AlphaFoldDB" id="A0A0C2RUY4"/>
<evidence type="ECO:0000313" key="1">
    <source>
        <dbReference type="EMBL" id="KIL45514.1"/>
    </source>
</evidence>
<dbReference type="PATRIC" id="fig|889306.3.peg.3070"/>
<comment type="caution">
    <text evidence="1">The sequence shown here is derived from an EMBL/GenBank/DDBJ whole genome shotgun (WGS) entry which is preliminary data.</text>
</comment>
<dbReference type="Proteomes" id="UP000031938">
    <property type="component" value="Unassembled WGS sequence"/>
</dbReference>
<protein>
    <submittedName>
        <fullName evidence="1">Uncharacterized protein</fullName>
    </submittedName>
</protein>
<evidence type="ECO:0000313" key="2">
    <source>
        <dbReference type="Proteomes" id="UP000031938"/>
    </source>
</evidence>
<dbReference type="EMBL" id="JXRP01000018">
    <property type="protein sequence ID" value="KIL45514.1"/>
    <property type="molecule type" value="Genomic_DNA"/>
</dbReference>
<sequence length="42" mass="4673">MDPDLADEVNKIASRGEKGDKSKLINQGIRNLLEEYGVISKK</sequence>